<evidence type="ECO:0000313" key="4">
    <source>
        <dbReference type="EMBL" id="CUQ84904.1"/>
    </source>
</evidence>
<protein>
    <submittedName>
        <fullName evidence="4">Pyrimidine-specific ribonucleoside hydrolase rihA</fullName>
        <ecNumber evidence="4">3.2.-.-</ecNumber>
    </submittedName>
</protein>
<evidence type="ECO:0000313" key="5">
    <source>
        <dbReference type="Proteomes" id="UP000078383"/>
    </source>
</evidence>
<dbReference type="PANTHER" id="PTHR12304">
    <property type="entry name" value="INOSINE-URIDINE PREFERRING NUCLEOSIDE HYDROLASE"/>
    <property type="match status" value="1"/>
</dbReference>
<dbReference type="CDD" id="cd02650">
    <property type="entry name" value="nuc_hydro_CaPnhB"/>
    <property type="match status" value="1"/>
</dbReference>
<dbReference type="GO" id="GO:0006152">
    <property type="term" value="P:purine nucleoside catabolic process"/>
    <property type="evidence" value="ECO:0007669"/>
    <property type="project" value="TreeGrafter"/>
</dbReference>
<dbReference type="Gene3D" id="3.90.245.10">
    <property type="entry name" value="Ribonucleoside hydrolase-like"/>
    <property type="match status" value="1"/>
</dbReference>
<keyword evidence="2 4" id="KW-0326">Glycosidase</keyword>
<dbReference type="EC" id="3.2.-.-" evidence="4"/>
<dbReference type="GO" id="GO:0008477">
    <property type="term" value="F:purine nucleosidase activity"/>
    <property type="evidence" value="ECO:0007669"/>
    <property type="project" value="TreeGrafter"/>
</dbReference>
<feature type="domain" description="Inosine/uridine-preferring nucleoside hydrolase" evidence="3">
    <location>
        <begin position="3"/>
        <end position="305"/>
    </location>
</feature>
<evidence type="ECO:0000259" key="3">
    <source>
        <dbReference type="Pfam" id="PF01156"/>
    </source>
</evidence>
<dbReference type="Proteomes" id="UP000078383">
    <property type="component" value="Unassembled WGS sequence"/>
</dbReference>
<proteinExistence type="predicted"/>
<evidence type="ECO:0000256" key="1">
    <source>
        <dbReference type="ARBA" id="ARBA00022801"/>
    </source>
</evidence>
<dbReference type="SUPFAM" id="SSF53590">
    <property type="entry name" value="Nucleoside hydrolase"/>
    <property type="match status" value="1"/>
</dbReference>
<sequence>MKICIDCDPGVDDSLAILFALARPDVEVVGISTSVGNVTAKQGADNALRILKLAGMEHKIPVCVGAEQPLNGDEVDFPEFIHGKNGIGNVELPPSDQKPVDMDVCDFLYQIASENEGELVLVTLGRMTNIAKTIKRYPDFAGKIKKVVSMGGTVLATGNVSPVVEANIGGDPEAADIVVQTPWDMTMVGLDVTLKTILRKEDLEYAEKYCREECKEQIHFLREEMKWYMQGARQQNWMRECCPLHDPLAMIVAVDPSVVKTHRCVTRIECEGAYCKGMVVTDLREYPIDGEYVNHCMEVDSKKVLDTLFAAFY</sequence>
<gene>
    <name evidence="4" type="primary">rihA</name>
    <name evidence="4" type="ORF">ERS852502_01031</name>
</gene>
<dbReference type="InterPro" id="IPR001910">
    <property type="entry name" value="Inosine/uridine_hydrolase_dom"/>
</dbReference>
<dbReference type="EMBL" id="CZBX01000004">
    <property type="protein sequence ID" value="CUQ84904.1"/>
    <property type="molecule type" value="Genomic_DNA"/>
</dbReference>
<evidence type="ECO:0000256" key="2">
    <source>
        <dbReference type="ARBA" id="ARBA00023295"/>
    </source>
</evidence>
<dbReference type="InterPro" id="IPR036452">
    <property type="entry name" value="Ribo_hydro-like"/>
</dbReference>
<dbReference type="PANTHER" id="PTHR12304:SF4">
    <property type="entry name" value="URIDINE NUCLEOSIDASE"/>
    <property type="match status" value="1"/>
</dbReference>
<reference evidence="4 5" key="1">
    <citation type="submission" date="2015-09" db="EMBL/GenBank/DDBJ databases">
        <authorList>
            <consortium name="Pathogen Informatics"/>
        </authorList>
    </citation>
    <scope>NUCLEOTIDE SEQUENCE [LARGE SCALE GENOMIC DNA]</scope>
    <source>
        <strain evidence="4 5">2789STDY5834889</strain>
    </source>
</reference>
<dbReference type="AlphaFoldDB" id="A0A174ZCH2"/>
<dbReference type="InterPro" id="IPR023186">
    <property type="entry name" value="IUNH"/>
</dbReference>
<keyword evidence="1 4" id="KW-0378">Hydrolase</keyword>
<dbReference type="OrthoDB" id="9797882at2"/>
<accession>A0A174ZCH2</accession>
<dbReference type="GO" id="GO:0005829">
    <property type="term" value="C:cytosol"/>
    <property type="evidence" value="ECO:0007669"/>
    <property type="project" value="TreeGrafter"/>
</dbReference>
<dbReference type="RefSeq" id="WP_055171635.1">
    <property type="nucleotide sequence ID" value="NZ_CZBX01000004.1"/>
</dbReference>
<organism evidence="4 5">
    <name type="scientific">[Ruminococcus] torques</name>
    <dbReference type="NCBI Taxonomy" id="33039"/>
    <lineage>
        <taxon>Bacteria</taxon>
        <taxon>Bacillati</taxon>
        <taxon>Bacillota</taxon>
        <taxon>Clostridia</taxon>
        <taxon>Lachnospirales</taxon>
        <taxon>Lachnospiraceae</taxon>
        <taxon>Mediterraneibacter</taxon>
    </lineage>
</organism>
<name>A0A174ZCH2_9FIRM</name>
<dbReference type="Pfam" id="PF01156">
    <property type="entry name" value="IU_nuc_hydro"/>
    <property type="match status" value="1"/>
</dbReference>